<dbReference type="PANTHER" id="PTHR38011:SF7">
    <property type="entry name" value="2,5-DIAMINO-6-RIBOSYLAMINO-4(3H)-PYRIMIDINONE 5'-PHOSPHATE REDUCTASE"/>
    <property type="match status" value="1"/>
</dbReference>
<comment type="caution">
    <text evidence="1">The sequence shown here is derived from an EMBL/GenBank/DDBJ whole genome shotgun (WGS) entry which is preliminary data.</text>
</comment>
<dbReference type="EMBL" id="JAJEQX010000009">
    <property type="protein sequence ID" value="MCC2254108.1"/>
    <property type="molecule type" value="Genomic_DNA"/>
</dbReference>
<keyword evidence="2" id="KW-1185">Reference proteome</keyword>
<dbReference type="InterPro" id="IPR050765">
    <property type="entry name" value="Riboflavin_Biosynth_HTPR"/>
</dbReference>
<evidence type="ECO:0000313" key="1">
    <source>
        <dbReference type="EMBL" id="MCC2254108.1"/>
    </source>
</evidence>
<dbReference type="SUPFAM" id="SSF53597">
    <property type="entry name" value="Dihydrofolate reductase-like"/>
    <property type="match status" value="1"/>
</dbReference>
<dbReference type="RefSeq" id="WP_227707244.1">
    <property type="nucleotide sequence ID" value="NZ_JAJEQX010000009.1"/>
</dbReference>
<protein>
    <submittedName>
        <fullName evidence="1">5-amino-6-(5-phosphoribosylamino)uracil reductase</fullName>
    </submittedName>
</protein>
<dbReference type="PANTHER" id="PTHR38011">
    <property type="entry name" value="DIHYDROFOLATE REDUCTASE FAMILY PROTEIN (AFU_ORTHOLOGUE AFUA_8G06820)"/>
    <property type="match status" value="1"/>
</dbReference>
<evidence type="ECO:0000313" key="2">
    <source>
        <dbReference type="Proteomes" id="UP001198151"/>
    </source>
</evidence>
<dbReference type="InterPro" id="IPR024072">
    <property type="entry name" value="DHFR-like_dom_sf"/>
</dbReference>
<accession>A0ABS8FVT8</accession>
<gene>
    <name evidence="1" type="ORF">LKD70_06590</name>
</gene>
<reference evidence="1 2" key="1">
    <citation type="submission" date="2021-10" db="EMBL/GenBank/DDBJ databases">
        <title>Anaerobic single-cell dispensing facilitates the cultivation of human gut bacteria.</title>
        <authorList>
            <person name="Afrizal A."/>
        </authorList>
    </citation>
    <scope>NUCLEOTIDE SEQUENCE [LARGE SCALE GENOMIC DNA]</scope>
    <source>
        <strain evidence="1 2">CLA-AA-H200</strain>
    </source>
</reference>
<name>A0ABS8FVT8_9FIRM</name>
<proteinExistence type="predicted"/>
<sequence>MNKPYTICHILSSLDGKINGPFMETESTAELAGKYAALRSELAAGAWMYGTTTTKEFTSFVRPVLAEVSSVPEGDFVADENADLYYVSVDTEGEIGWESGTFYYRGTTPTHVIEILTGSTPVSYPAYLRQREVSYILAGENELDCRMAMEKLYDLFHIKKLLICGGGLVNWSFLNPLSARKLLWSSR</sequence>
<dbReference type="Gene3D" id="3.40.430.10">
    <property type="entry name" value="Dihydrofolate Reductase, subunit A"/>
    <property type="match status" value="1"/>
</dbReference>
<dbReference type="Proteomes" id="UP001198151">
    <property type="component" value="Unassembled WGS sequence"/>
</dbReference>
<organism evidence="1 2">
    <name type="scientific">Ruminococcus turbiniformis</name>
    <dbReference type="NCBI Taxonomy" id="2881258"/>
    <lineage>
        <taxon>Bacteria</taxon>
        <taxon>Bacillati</taxon>
        <taxon>Bacillota</taxon>
        <taxon>Clostridia</taxon>
        <taxon>Eubacteriales</taxon>
        <taxon>Oscillospiraceae</taxon>
        <taxon>Ruminococcus</taxon>
    </lineage>
</organism>